<accession>A0A916ZYC7</accession>
<dbReference type="InterPro" id="IPR029068">
    <property type="entry name" value="Glyas_Bleomycin-R_OHBP_Dase"/>
</dbReference>
<proteinExistence type="predicted"/>
<dbReference type="RefSeq" id="WP_188475871.1">
    <property type="nucleotide sequence ID" value="NZ_BMFJ01000001.1"/>
</dbReference>
<evidence type="ECO:0000313" key="2">
    <source>
        <dbReference type="EMBL" id="GGE17609.1"/>
    </source>
</evidence>
<dbReference type="PANTHER" id="PTHR33990">
    <property type="entry name" value="PROTEIN YJDN-RELATED"/>
    <property type="match status" value="1"/>
</dbReference>
<dbReference type="PANTHER" id="PTHR33990:SF2">
    <property type="entry name" value="PHNB-LIKE DOMAIN-CONTAINING PROTEIN"/>
    <property type="match status" value="1"/>
</dbReference>
<dbReference type="PIRSF" id="PIRSF021700">
    <property type="entry name" value="3_dmu_93_MTrfase"/>
    <property type="match status" value="1"/>
</dbReference>
<dbReference type="CDD" id="cd06588">
    <property type="entry name" value="PhnB_like"/>
    <property type="match status" value="1"/>
</dbReference>
<comment type="caution">
    <text evidence="2">The sequence shown here is derived from an EMBL/GenBank/DDBJ whole genome shotgun (WGS) entry which is preliminary data.</text>
</comment>
<gene>
    <name evidence="2" type="ORF">GCM10011360_03050</name>
</gene>
<dbReference type="Proteomes" id="UP000612855">
    <property type="component" value="Unassembled WGS sequence"/>
</dbReference>
<dbReference type="Gene3D" id="3.10.180.10">
    <property type="entry name" value="2,3-Dihydroxybiphenyl 1,2-Dioxygenase, domain 1"/>
    <property type="match status" value="1"/>
</dbReference>
<keyword evidence="3" id="KW-1185">Reference proteome</keyword>
<evidence type="ECO:0000313" key="3">
    <source>
        <dbReference type="Proteomes" id="UP000612855"/>
    </source>
</evidence>
<reference evidence="3" key="1">
    <citation type="journal article" date="2019" name="Int. J. Syst. Evol. Microbiol.">
        <title>The Global Catalogue of Microorganisms (GCM) 10K type strain sequencing project: providing services to taxonomists for standard genome sequencing and annotation.</title>
        <authorList>
            <consortium name="The Broad Institute Genomics Platform"/>
            <consortium name="The Broad Institute Genome Sequencing Center for Infectious Disease"/>
            <person name="Wu L."/>
            <person name="Ma J."/>
        </authorList>
    </citation>
    <scope>NUCLEOTIDE SEQUENCE [LARGE SCALE GENOMIC DNA]</scope>
    <source>
        <strain evidence="3">CGMCC 1.12664</strain>
    </source>
</reference>
<sequence>MPKVTPTLWFNYNAEEAVGFWTSLLPDSRIDDIIRAPSDNPSMEKGAVLAITFTIAGQTYNGINGGPQFPFSEVLSFAITCDDQAEVDRYWDALLAGGGQPSQCGWLKDRFGFSWQVVPRRLYDLMRDPDPARAERASLAMLKMVKLDIAALEAAADAA</sequence>
<protein>
    <submittedName>
        <fullName evidence="2">VOC family protein</fullName>
    </submittedName>
</protein>
<organism evidence="2 3">
    <name type="scientific">Primorskyibacter flagellatus</name>
    <dbReference type="NCBI Taxonomy" id="1387277"/>
    <lineage>
        <taxon>Bacteria</taxon>
        <taxon>Pseudomonadati</taxon>
        <taxon>Pseudomonadota</taxon>
        <taxon>Alphaproteobacteria</taxon>
        <taxon>Rhodobacterales</taxon>
        <taxon>Roseobacteraceae</taxon>
        <taxon>Primorskyibacter</taxon>
    </lineage>
</organism>
<dbReference type="EMBL" id="BMFJ01000001">
    <property type="protein sequence ID" value="GGE17609.1"/>
    <property type="molecule type" value="Genomic_DNA"/>
</dbReference>
<dbReference type="SUPFAM" id="SSF54593">
    <property type="entry name" value="Glyoxalase/Bleomycin resistance protein/Dihydroxybiphenyl dioxygenase"/>
    <property type="match status" value="1"/>
</dbReference>
<name>A0A916ZYC7_9RHOB</name>
<dbReference type="InterPro" id="IPR028973">
    <property type="entry name" value="PhnB-like"/>
</dbReference>
<feature type="domain" description="PhnB-like" evidence="1">
    <location>
        <begin position="3"/>
        <end position="118"/>
    </location>
</feature>
<evidence type="ECO:0000259" key="1">
    <source>
        <dbReference type="Pfam" id="PF06983"/>
    </source>
</evidence>
<dbReference type="AlphaFoldDB" id="A0A916ZYC7"/>
<dbReference type="InterPro" id="IPR009725">
    <property type="entry name" value="3_dmu_93_MTrfase"/>
</dbReference>
<dbReference type="Pfam" id="PF06983">
    <property type="entry name" value="3-dmu-9_3-mt"/>
    <property type="match status" value="1"/>
</dbReference>